<dbReference type="EMBL" id="CAUOFW020005035">
    <property type="protein sequence ID" value="CAK9168222.1"/>
    <property type="molecule type" value="Genomic_DNA"/>
</dbReference>
<dbReference type="GO" id="GO:0016798">
    <property type="term" value="F:hydrolase activity, acting on glycosyl bonds"/>
    <property type="evidence" value="ECO:0007669"/>
    <property type="project" value="UniProtKB-KW"/>
</dbReference>
<evidence type="ECO:0000256" key="3">
    <source>
        <dbReference type="ARBA" id="ARBA00023157"/>
    </source>
</evidence>
<dbReference type="InterPro" id="IPR008264">
    <property type="entry name" value="Beta_glucanase"/>
</dbReference>
<comment type="subcellular location">
    <subcellularLocation>
        <location evidence="6">Secreted</location>
        <location evidence="6">Cell wall</location>
    </subcellularLocation>
    <subcellularLocation>
        <location evidence="6">Secreted</location>
        <location evidence="6">Extracellular space</location>
        <location evidence="6">Apoplast</location>
    </subcellularLocation>
</comment>
<dbReference type="Pfam" id="PF00722">
    <property type="entry name" value="Glyco_hydro_16"/>
    <property type="match status" value="1"/>
</dbReference>
<protein>
    <recommendedName>
        <fullName evidence="6">Xyloglucan endotransglucosylase/hydrolase</fullName>
        <ecNumber evidence="6">2.4.1.207</ecNumber>
    </recommendedName>
</protein>
<evidence type="ECO:0000256" key="2">
    <source>
        <dbReference type="ARBA" id="ARBA00022801"/>
    </source>
</evidence>
<evidence type="ECO:0000256" key="1">
    <source>
        <dbReference type="ARBA" id="ARBA00022679"/>
    </source>
</evidence>
<comment type="similarity">
    <text evidence="6">Belongs to the glycosyl hydrolase 16 family.</text>
</comment>
<evidence type="ECO:0000259" key="7">
    <source>
        <dbReference type="PROSITE" id="PS51762"/>
    </source>
</evidence>
<feature type="active site" description="Proton donor" evidence="5">
    <location>
        <position position="93"/>
    </location>
</feature>
<dbReference type="SUPFAM" id="SSF49899">
    <property type="entry name" value="Concanavalin A-like lectins/glucanases"/>
    <property type="match status" value="1"/>
</dbReference>
<evidence type="ECO:0000313" key="9">
    <source>
        <dbReference type="Proteomes" id="UP001642360"/>
    </source>
</evidence>
<keyword evidence="6" id="KW-0052">Apoplast</keyword>
<dbReference type="InterPro" id="IPR044791">
    <property type="entry name" value="Beta-glucanase/XTH"/>
</dbReference>
<dbReference type="AlphaFoldDB" id="A0ABC8TJH6"/>
<keyword evidence="6" id="KW-0964">Secreted</keyword>
<dbReference type="Gene3D" id="2.60.120.200">
    <property type="match status" value="1"/>
</dbReference>
<proteinExistence type="inferred from homology"/>
<evidence type="ECO:0000256" key="6">
    <source>
        <dbReference type="RuleBase" id="RU361120"/>
    </source>
</evidence>
<feature type="active site" description="Nucleophile" evidence="5">
    <location>
        <position position="89"/>
    </location>
</feature>
<comment type="caution">
    <text evidence="8">The sequence shown here is derived from an EMBL/GenBank/DDBJ whole genome shotgun (WGS) entry which is preliminary data.</text>
</comment>
<dbReference type="GO" id="GO:0071555">
    <property type="term" value="P:cell wall organization"/>
    <property type="evidence" value="ECO:0007669"/>
    <property type="project" value="UniProtKB-KW"/>
</dbReference>
<dbReference type="InterPro" id="IPR000757">
    <property type="entry name" value="Beta-glucanase-like"/>
</dbReference>
<dbReference type="PROSITE" id="PS51762">
    <property type="entry name" value="GH16_2"/>
    <property type="match status" value="1"/>
</dbReference>
<dbReference type="PRINTS" id="PR00737">
    <property type="entry name" value="GLHYDRLASE16"/>
</dbReference>
<name>A0ABC8TJH6_9AQUA</name>
<reference evidence="8 9" key="1">
    <citation type="submission" date="2024-02" db="EMBL/GenBank/DDBJ databases">
        <authorList>
            <person name="Vignale AGUSTIN F."/>
            <person name="Sosa J E."/>
            <person name="Modenutti C."/>
        </authorList>
    </citation>
    <scope>NUCLEOTIDE SEQUENCE [LARGE SCALE GENOMIC DNA]</scope>
</reference>
<dbReference type="InterPro" id="IPR013320">
    <property type="entry name" value="ConA-like_dom_sf"/>
</dbReference>
<dbReference type="GO" id="GO:0016762">
    <property type="term" value="F:xyloglucan:xyloglucosyl transferase activity"/>
    <property type="evidence" value="ECO:0007669"/>
    <property type="project" value="UniProtKB-EC"/>
</dbReference>
<accession>A0ABC8TJH6</accession>
<dbReference type="PANTHER" id="PTHR31062">
    <property type="entry name" value="XYLOGLUCAN ENDOTRANSGLUCOSYLASE/HYDROLASE PROTEIN 8-RELATED"/>
    <property type="match status" value="1"/>
</dbReference>
<comment type="function">
    <text evidence="6">Catalyzes xyloglucan endohydrolysis (XEH) and/or endotransglycosylation (XET). Cleaves and religates xyloglucan polymers, an essential constituent of the primary cell wall, and thereby participates in cell wall construction of growing tissues.</text>
</comment>
<dbReference type="Pfam" id="PF06955">
    <property type="entry name" value="XET_C"/>
    <property type="match status" value="1"/>
</dbReference>
<dbReference type="EC" id="2.4.1.207" evidence="6"/>
<dbReference type="GO" id="GO:0048046">
    <property type="term" value="C:apoplast"/>
    <property type="evidence" value="ECO:0007669"/>
    <property type="project" value="UniProtKB-SubCell"/>
</dbReference>
<keyword evidence="1 6" id="KW-0808">Transferase</keyword>
<organism evidence="8 9">
    <name type="scientific">Ilex paraguariensis</name>
    <name type="common">yerba mate</name>
    <dbReference type="NCBI Taxonomy" id="185542"/>
    <lineage>
        <taxon>Eukaryota</taxon>
        <taxon>Viridiplantae</taxon>
        <taxon>Streptophyta</taxon>
        <taxon>Embryophyta</taxon>
        <taxon>Tracheophyta</taxon>
        <taxon>Spermatophyta</taxon>
        <taxon>Magnoliopsida</taxon>
        <taxon>eudicotyledons</taxon>
        <taxon>Gunneridae</taxon>
        <taxon>Pentapetalae</taxon>
        <taxon>asterids</taxon>
        <taxon>campanulids</taxon>
        <taxon>Aquifoliales</taxon>
        <taxon>Aquifoliaceae</taxon>
        <taxon>Ilex</taxon>
    </lineage>
</organism>
<dbReference type="Proteomes" id="UP001642360">
    <property type="component" value="Unassembled WGS sequence"/>
</dbReference>
<keyword evidence="4 6" id="KW-0326">Glycosidase</keyword>
<comment type="PTM">
    <text evidence="6">Contains at least one intrachain disulfide bond essential for its enzymatic activity.</text>
</comment>
<dbReference type="InterPro" id="IPR016455">
    <property type="entry name" value="XTH"/>
</dbReference>
<dbReference type="PIRSF" id="PIRSF005604">
    <property type="entry name" value="XET"/>
    <property type="match status" value="1"/>
</dbReference>
<keyword evidence="9" id="KW-1185">Reference proteome</keyword>
<keyword evidence="6" id="KW-0134">Cell wall</keyword>
<gene>
    <name evidence="8" type="ORF">ILEXP_LOCUS37563</name>
</gene>
<sequence>MGANGADNTFNQNYFALWGLNHFTLLNQGSEVQLLLDKSSGSGFRSKLVYGSGLFRIKMKISDKKTAGILSTLYLTSAPDFKDQKLHDEIDFEFLGTNGTLQTNVFANDDGHREQKFQLWFDPTKDFHTYEILWNQYQIVFFVDKIPIRVFKNNTALGVNYPSNPMQIEASIWKADWAGQVNWSQAPFIAHYQYFNIDGCPTQQKSISQQCYSLQYEWNKREHWELSPVQKQQYEQVRKAHLVYDYCSDKSKNHPECPSNK</sequence>
<evidence type="ECO:0000313" key="8">
    <source>
        <dbReference type="EMBL" id="CAK9168222.1"/>
    </source>
</evidence>
<evidence type="ECO:0000256" key="5">
    <source>
        <dbReference type="PIRSR" id="PIRSR005604-1"/>
    </source>
</evidence>
<dbReference type="InterPro" id="IPR010713">
    <property type="entry name" value="XET_C"/>
</dbReference>
<evidence type="ECO:0000256" key="4">
    <source>
        <dbReference type="ARBA" id="ARBA00023295"/>
    </source>
</evidence>
<keyword evidence="3" id="KW-1015">Disulfide bond</keyword>
<keyword evidence="6" id="KW-0961">Cell wall biogenesis/degradation</keyword>
<feature type="domain" description="GH16" evidence="7">
    <location>
        <begin position="1"/>
        <end position="192"/>
    </location>
</feature>
<keyword evidence="2 6" id="KW-0378">Hydrolase</keyword>